<dbReference type="Proteomes" id="UP000632849">
    <property type="component" value="Unassembled WGS sequence"/>
</dbReference>
<dbReference type="EMBL" id="BNBE01000001">
    <property type="protein sequence ID" value="GHG01614.1"/>
    <property type="molecule type" value="Genomic_DNA"/>
</dbReference>
<name>A0A919BNG1_STRFL</name>
<sequence length="373" mass="38818">MDVGARLIGSVRLPGAVALVEGPPHGAPAGRLALRRGDRLEVYGVAALFADAPGPEAGLPRLEAGAPASEAGLPRPEAVFPAPWPGWDRGVDAVAPDGSFAVFSGQRAVRAVAAGGRVLWEHRHGCWGPVVGHPHTGDEQEVCAGLEHGSVHVSADGRTVRAHVVDADGTEQWVVLDARDGRETARTPLEDSAASGSHQFSLPGDGTVLLCIGMGQDGVLLYGAGGAGEKDGEAGEAVSGVRDLGEDLDRILLDVHPDRPVYLTVEHSCDDLRLHAPDGTVLAGRDASELGEDRCWDYAAGFVDADTVVAAAENGEEEDGPGHWLLDAHSLAILGPVAYPHPATGCVRALGDGTWLTHDRDTDTLSRWGRAEG</sequence>
<gene>
    <name evidence="1" type="ORF">GCM10017667_36500</name>
</gene>
<comment type="caution">
    <text evidence="1">The sequence shown here is derived from an EMBL/GenBank/DDBJ whole genome shotgun (WGS) entry which is preliminary data.</text>
</comment>
<dbReference type="RefSeq" id="WP_190042035.1">
    <property type="nucleotide sequence ID" value="NZ_BNBE01000001.1"/>
</dbReference>
<evidence type="ECO:0000313" key="2">
    <source>
        <dbReference type="Proteomes" id="UP000632849"/>
    </source>
</evidence>
<reference evidence="1" key="2">
    <citation type="submission" date="2020-09" db="EMBL/GenBank/DDBJ databases">
        <authorList>
            <person name="Sun Q."/>
            <person name="Ohkuma M."/>
        </authorList>
    </citation>
    <scope>NUCLEOTIDE SEQUENCE</scope>
    <source>
        <strain evidence="1">JCM 4122</strain>
    </source>
</reference>
<evidence type="ECO:0000313" key="1">
    <source>
        <dbReference type="EMBL" id="GHG01614.1"/>
    </source>
</evidence>
<keyword evidence="2" id="KW-1185">Reference proteome</keyword>
<dbReference type="AlphaFoldDB" id="A0A919BNG1"/>
<reference evidence="1" key="1">
    <citation type="journal article" date="2014" name="Int. J. Syst. Evol. Microbiol.">
        <title>Complete genome sequence of Corynebacterium casei LMG S-19264T (=DSM 44701T), isolated from a smear-ripened cheese.</title>
        <authorList>
            <consortium name="US DOE Joint Genome Institute (JGI-PGF)"/>
            <person name="Walter F."/>
            <person name="Albersmeier A."/>
            <person name="Kalinowski J."/>
            <person name="Ruckert C."/>
        </authorList>
    </citation>
    <scope>NUCLEOTIDE SEQUENCE</scope>
    <source>
        <strain evidence="1">JCM 4122</strain>
    </source>
</reference>
<accession>A0A919BNG1</accession>
<organism evidence="1 2">
    <name type="scientific">Streptomyces filamentosus</name>
    <name type="common">Streptomyces roseosporus</name>
    <dbReference type="NCBI Taxonomy" id="67294"/>
    <lineage>
        <taxon>Bacteria</taxon>
        <taxon>Bacillati</taxon>
        <taxon>Actinomycetota</taxon>
        <taxon>Actinomycetes</taxon>
        <taxon>Kitasatosporales</taxon>
        <taxon>Streptomycetaceae</taxon>
        <taxon>Streptomyces</taxon>
    </lineage>
</organism>
<proteinExistence type="predicted"/>
<protein>
    <submittedName>
        <fullName evidence="1">Uncharacterized protein</fullName>
    </submittedName>
</protein>